<sequence>METVFGMRDSEFNATICMVSVGFLLNTLNLVATFLHNLRMANVQTISLVISSISLSNMILDLTTFGLVATTRAGLWCLGKLHPITKLVIFCWLHSSCMSFWSICWLSVFYWVKVARGSSLLIETLKRNISAIINTALLLTLLGSTLMFIPVLFLEEQNFSSVTASTNYTQNVTCLYVTPVFPPWINTNIYACVLIAFLCPLPLMVMVFSSMRLVMYICGHTLSMKRNKTEVQNMDSYLLVCRLTVSLVGVYLTNLAVVALYFICSITKRNISTVVIMASYSIYCTATAILLTASNKHLKEMLSELFCWRKALKKVGDSTQGTN</sequence>
<evidence type="ECO:0000256" key="4">
    <source>
        <dbReference type="ARBA" id="ARBA00022606"/>
    </source>
</evidence>
<feature type="transmembrane region" description="Helical" evidence="13">
    <location>
        <begin position="236"/>
        <end position="262"/>
    </location>
</feature>
<dbReference type="PANTHER" id="PTHR11394">
    <property type="entry name" value="TASTE RECEPTOR TYPE 2"/>
    <property type="match status" value="1"/>
</dbReference>
<evidence type="ECO:0000256" key="13">
    <source>
        <dbReference type="SAM" id="Phobius"/>
    </source>
</evidence>
<evidence type="ECO:0000256" key="12">
    <source>
        <dbReference type="RuleBase" id="RU004424"/>
    </source>
</evidence>
<dbReference type="STRING" id="1676925.ENSPKIP00000007518"/>
<reference evidence="14" key="2">
    <citation type="submission" date="2025-09" db="UniProtKB">
        <authorList>
            <consortium name="Ensembl"/>
        </authorList>
    </citation>
    <scope>IDENTIFICATION</scope>
</reference>
<dbReference type="GeneTree" id="ENSGT00940000172267"/>
<keyword evidence="5 12" id="KW-0812">Transmembrane</keyword>
<evidence type="ECO:0000313" key="14">
    <source>
        <dbReference type="Ensembl" id="ENSPKIP00000007518.1"/>
    </source>
</evidence>
<protein>
    <recommendedName>
        <fullName evidence="12">Taste receptor type 2</fullName>
    </recommendedName>
</protein>
<feature type="transmembrane region" description="Helical" evidence="13">
    <location>
        <begin position="188"/>
        <end position="215"/>
    </location>
</feature>
<reference evidence="14" key="1">
    <citation type="submission" date="2025-08" db="UniProtKB">
        <authorList>
            <consortium name="Ensembl"/>
        </authorList>
    </citation>
    <scope>IDENTIFICATION</scope>
</reference>
<comment type="subcellular location">
    <subcellularLocation>
        <location evidence="1 12">Membrane</location>
        <topology evidence="1 12">Multi-pass membrane protein</topology>
    </subcellularLocation>
</comment>
<proteinExistence type="inferred from homology"/>
<keyword evidence="3 12" id="KW-0919">Taste</keyword>
<dbReference type="GO" id="GO:0016020">
    <property type="term" value="C:membrane"/>
    <property type="evidence" value="ECO:0007669"/>
    <property type="project" value="UniProtKB-SubCell"/>
</dbReference>
<evidence type="ECO:0000313" key="15">
    <source>
        <dbReference type="Proteomes" id="UP000261540"/>
    </source>
</evidence>
<evidence type="ECO:0000256" key="8">
    <source>
        <dbReference type="ARBA" id="ARBA00023136"/>
    </source>
</evidence>
<feature type="transmembrane region" description="Helical" evidence="13">
    <location>
        <begin position="47"/>
        <end position="67"/>
    </location>
</feature>
<comment type="similarity">
    <text evidence="2 11">Belongs to the G-protein coupled receptor T2R family.</text>
</comment>
<keyword evidence="4 12" id="KW-0716">Sensory transduction</keyword>
<keyword evidence="8 12" id="KW-0472">Membrane</keyword>
<feature type="transmembrane region" description="Helical" evidence="13">
    <location>
        <begin position="12"/>
        <end position="35"/>
    </location>
</feature>
<dbReference type="SUPFAM" id="SSF81321">
    <property type="entry name" value="Family A G protein-coupled receptor-like"/>
    <property type="match status" value="1"/>
</dbReference>
<dbReference type="Ensembl" id="ENSPKIT00000031578.1">
    <property type="protein sequence ID" value="ENSPKIP00000007518.1"/>
    <property type="gene ID" value="ENSPKIG00000023383.1"/>
</dbReference>
<evidence type="ECO:0000256" key="6">
    <source>
        <dbReference type="ARBA" id="ARBA00022989"/>
    </source>
</evidence>
<dbReference type="InterPro" id="IPR007960">
    <property type="entry name" value="TAS2R"/>
</dbReference>
<evidence type="ECO:0000256" key="7">
    <source>
        <dbReference type="ARBA" id="ARBA00023040"/>
    </source>
</evidence>
<dbReference type="AlphaFoldDB" id="A0A3B3QN21"/>
<organism evidence="14 15">
    <name type="scientific">Paramormyrops kingsleyae</name>
    <dbReference type="NCBI Taxonomy" id="1676925"/>
    <lineage>
        <taxon>Eukaryota</taxon>
        <taxon>Metazoa</taxon>
        <taxon>Chordata</taxon>
        <taxon>Craniata</taxon>
        <taxon>Vertebrata</taxon>
        <taxon>Euteleostomi</taxon>
        <taxon>Actinopterygii</taxon>
        <taxon>Neopterygii</taxon>
        <taxon>Teleostei</taxon>
        <taxon>Osteoglossocephala</taxon>
        <taxon>Osteoglossomorpha</taxon>
        <taxon>Osteoglossiformes</taxon>
        <taxon>Mormyridae</taxon>
        <taxon>Paramormyrops</taxon>
    </lineage>
</organism>
<name>A0A3B3QN21_9TELE</name>
<feature type="transmembrane region" description="Helical" evidence="13">
    <location>
        <begin position="87"/>
        <end position="112"/>
    </location>
</feature>
<evidence type="ECO:0000256" key="9">
    <source>
        <dbReference type="ARBA" id="ARBA00023170"/>
    </source>
</evidence>
<feature type="transmembrane region" description="Helical" evidence="13">
    <location>
        <begin position="132"/>
        <end position="153"/>
    </location>
</feature>
<evidence type="ECO:0000256" key="2">
    <source>
        <dbReference type="ARBA" id="ARBA00007376"/>
    </source>
</evidence>
<dbReference type="GO" id="GO:0033038">
    <property type="term" value="F:bitter taste receptor activity"/>
    <property type="evidence" value="ECO:0007669"/>
    <property type="project" value="InterPro"/>
</dbReference>
<evidence type="ECO:0000256" key="11">
    <source>
        <dbReference type="RuleBase" id="RU004423"/>
    </source>
</evidence>
<evidence type="ECO:0000256" key="10">
    <source>
        <dbReference type="ARBA" id="ARBA00023224"/>
    </source>
</evidence>
<keyword evidence="9 12" id="KW-0675">Receptor</keyword>
<dbReference type="Pfam" id="PF05296">
    <property type="entry name" value="TAS2R"/>
    <property type="match status" value="1"/>
</dbReference>
<keyword evidence="10 12" id="KW-0807">Transducer</keyword>
<dbReference type="GO" id="GO:0004930">
    <property type="term" value="F:G protein-coupled receptor activity"/>
    <property type="evidence" value="ECO:0007669"/>
    <property type="project" value="UniProtKB-KW"/>
</dbReference>
<keyword evidence="7 12" id="KW-0297">G-protein coupled receptor</keyword>
<accession>A0A3B3QN21</accession>
<keyword evidence="6 13" id="KW-1133">Transmembrane helix</keyword>
<dbReference type="Proteomes" id="UP000261540">
    <property type="component" value="Unplaced"/>
</dbReference>
<evidence type="ECO:0000256" key="5">
    <source>
        <dbReference type="ARBA" id="ARBA00022692"/>
    </source>
</evidence>
<evidence type="ECO:0000256" key="1">
    <source>
        <dbReference type="ARBA" id="ARBA00004141"/>
    </source>
</evidence>
<evidence type="ECO:0000256" key="3">
    <source>
        <dbReference type="ARBA" id="ARBA00022480"/>
    </source>
</evidence>
<dbReference type="Gene3D" id="1.20.1070.10">
    <property type="entry name" value="Rhodopsin 7-helix transmembrane proteins"/>
    <property type="match status" value="1"/>
</dbReference>
<keyword evidence="15" id="KW-1185">Reference proteome</keyword>
<dbReference type="PANTHER" id="PTHR11394:SF47">
    <property type="entry name" value="TASTE RECEPTOR TYPE 2 MEMBER 40"/>
    <property type="match status" value="1"/>
</dbReference>
<feature type="transmembrane region" description="Helical" evidence="13">
    <location>
        <begin position="274"/>
        <end position="293"/>
    </location>
</feature>